<reference evidence="2 3" key="1">
    <citation type="journal article" date="2022" name="Allergy">
        <title>Genome assembly and annotation of Periplaneta americana reveal a comprehensive cockroach allergen profile.</title>
        <authorList>
            <person name="Wang L."/>
            <person name="Xiong Q."/>
            <person name="Saelim N."/>
            <person name="Wang L."/>
            <person name="Nong W."/>
            <person name="Wan A.T."/>
            <person name="Shi M."/>
            <person name="Liu X."/>
            <person name="Cao Q."/>
            <person name="Hui J.H.L."/>
            <person name="Sookrung N."/>
            <person name="Leung T.F."/>
            <person name="Tungtrongchitr A."/>
            <person name="Tsui S.K.W."/>
        </authorList>
    </citation>
    <scope>NUCLEOTIDE SEQUENCE [LARGE SCALE GENOMIC DNA]</scope>
    <source>
        <strain evidence="2">PWHHKU_190912</strain>
    </source>
</reference>
<dbReference type="Proteomes" id="UP001148838">
    <property type="component" value="Unassembled WGS sequence"/>
</dbReference>
<feature type="region of interest" description="Disordered" evidence="1">
    <location>
        <begin position="86"/>
        <end position="130"/>
    </location>
</feature>
<organism evidence="2 3">
    <name type="scientific">Periplaneta americana</name>
    <name type="common">American cockroach</name>
    <name type="synonym">Blatta americana</name>
    <dbReference type="NCBI Taxonomy" id="6978"/>
    <lineage>
        <taxon>Eukaryota</taxon>
        <taxon>Metazoa</taxon>
        <taxon>Ecdysozoa</taxon>
        <taxon>Arthropoda</taxon>
        <taxon>Hexapoda</taxon>
        <taxon>Insecta</taxon>
        <taxon>Pterygota</taxon>
        <taxon>Neoptera</taxon>
        <taxon>Polyneoptera</taxon>
        <taxon>Dictyoptera</taxon>
        <taxon>Blattodea</taxon>
        <taxon>Blattoidea</taxon>
        <taxon>Blattidae</taxon>
        <taxon>Blattinae</taxon>
        <taxon>Periplaneta</taxon>
    </lineage>
</organism>
<dbReference type="EMBL" id="JAJSOF020000009">
    <property type="protein sequence ID" value="KAJ4446756.1"/>
    <property type="molecule type" value="Genomic_DNA"/>
</dbReference>
<feature type="compositionally biased region" description="Polar residues" evidence="1">
    <location>
        <begin position="90"/>
        <end position="100"/>
    </location>
</feature>
<accession>A0ABQ8TJF7</accession>
<evidence type="ECO:0000313" key="3">
    <source>
        <dbReference type="Proteomes" id="UP001148838"/>
    </source>
</evidence>
<sequence>MVMKLGLSWTLTLREGNRLRVFENKVLRKIFGAKRDEVTGEWRKLHNTELRALYSSPDIIRNIKSRRLRWAGHVARMGESRNAYRVSEGGKNQINFTQASRPDRESNPELLGSKLDSLTPQPQRSHQLETRNFSPAAEYTKWDHKRNEDVMEELQLEPVINLVKHYRNNWINHLHRMHRDRIPKVMLHYRPNGKRSLGRPKKRRIENSTVRS</sequence>
<evidence type="ECO:0000256" key="1">
    <source>
        <dbReference type="SAM" id="MobiDB-lite"/>
    </source>
</evidence>
<feature type="compositionally biased region" description="Basic residues" evidence="1">
    <location>
        <begin position="191"/>
        <end position="204"/>
    </location>
</feature>
<feature type="compositionally biased region" description="Polar residues" evidence="1">
    <location>
        <begin position="116"/>
        <end position="130"/>
    </location>
</feature>
<evidence type="ECO:0000313" key="2">
    <source>
        <dbReference type="EMBL" id="KAJ4446756.1"/>
    </source>
</evidence>
<gene>
    <name evidence="2" type="ORF">ANN_13453</name>
</gene>
<proteinExistence type="predicted"/>
<keyword evidence="3" id="KW-1185">Reference proteome</keyword>
<name>A0ABQ8TJF7_PERAM</name>
<feature type="region of interest" description="Disordered" evidence="1">
    <location>
        <begin position="191"/>
        <end position="212"/>
    </location>
</feature>
<protein>
    <submittedName>
        <fullName evidence="2">Uncharacterized protein</fullName>
    </submittedName>
</protein>
<comment type="caution">
    <text evidence="2">The sequence shown here is derived from an EMBL/GenBank/DDBJ whole genome shotgun (WGS) entry which is preliminary data.</text>
</comment>